<sequence>MLPLLVVCLSACQPTLNWREARPEGAGVAVLFPCKPDVEQRPARPGQGAMGLARCEAGGLNFALSWADLPDPGKSPAALQAMPRALAAKLGQPLPAPQPLQVAGMTPLPDAGNYRIAGIEGGTGVTRVAVFAHGVRVYQVLMAGRQDDAATWDAWVSSLRVGAALRPAG</sequence>
<evidence type="ECO:0000313" key="1">
    <source>
        <dbReference type="EMBL" id="MFG6415836.1"/>
    </source>
</evidence>
<dbReference type="Proteomes" id="UP001606300">
    <property type="component" value="Unassembled WGS sequence"/>
</dbReference>
<gene>
    <name evidence="1" type="ORF">ACG02S_18235</name>
</gene>
<protein>
    <submittedName>
        <fullName evidence="1">Uncharacterized protein</fullName>
    </submittedName>
</protein>
<name>A0ABW7EQW6_9BURK</name>
<dbReference type="EMBL" id="JBIGHY010000007">
    <property type="protein sequence ID" value="MFG6415836.1"/>
    <property type="molecule type" value="Genomic_DNA"/>
</dbReference>
<dbReference type="RefSeq" id="WP_394471906.1">
    <property type="nucleotide sequence ID" value="NZ_JBIGHY010000007.1"/>
</dbReference>
<keyword evidence="2" id="KW-1185">Reference proteome</keyword>
<organism evidence="1 2">
    <name type="scientific">Pelomonas dachongensis</name>
    <dbReference type="NCBI Taxonomy" id="3299029"/>
    <lineage>
        <taxon>Bacteria</taxon>
        <taxon>Pseudomonadati</taxon>
        <taxon>Pseudomonadota</taxon>
        <taxon>Betaproteobacteria</taxon>
        <taxon>Burkholderiales</taxon>
        <taxon>Sphaerotilaceae</taxon>
        <taxon>Roseateles</taxon>
    </lineage>
</organism>
<evidence type="ECO:0000313" key="2">
    <source>
        <dbReference type="Proteomes" id="UP001606300"/>
    </source>
</evidence>
<accession>A0ABW7EQW6</accession>
<reference evidence="1 2" key="1">
    <citation type="submission" date="2024-09" db="EMBL/GenBank/DDBJ databases">
        <title>Novel species of the genus Pelomonas and Roseateles isolated from streams.</title>
        <authorList>
            <person name="Lu H."/>
        </authorList>
    </citation>
    <scope>NUCLEOTIDE SEQUENCE [LARGE SCALE GENOMIC DNA]</scope>
    <source>
        <strain evidence="1 2">DC23W</strain>
    </source>
</reference>
<comment type="caution">
    <text evidence="1">The sequence shown here is derived from an EMBL/GenBank/DDBJ whole genome shotgun (WGS) entry which is preliminary data.</text>
</comment>
<proteinExistence type="predicted"/>